<dbReference type="KEGG" id="smus:C7J88_06400"/>
<dbReference type="Pfam" id="PF00293">
    <property type="entry name" value="NUDIX"/>
    <property type="match status" value="1"/>
</dbReference>
<dbReference type="EMBL" id="LT906464">
    <property type="protein sequence ID" value="SNW04363.1"/>
    <property type="molecule type" value="Genomic_DNA"/>
</dbReference>
<dbReference type="EMBL" id="BMCB01000013">
    <property type="protein sequence ID" value="GGA94783.1"/>
    <property type="molecule type" value="Genomic_DNA"/>
</dbReference>
<dbReference type="Proteomes" id="UP000243706">
    <property type="component" value="Chromosome 1"/>
</dbReference>
<dbReference type="InterPro" id="IPR000086">
    <property type="entry name" value="NUDIX_hydrolase_dom"/>
</dbReference>
<dbReference type="InterPro" id="IPR020476">
    <property type="entry name" value="Nudix_hydrolase"/>
</dbReference>
<dbReference type="SUPFAM" id="SSF55811">
    <property type="entry name" value="Nudix"/>
    <property type="match status" value="1"/>
</dbReference>
<dbReference type="PROSITE" id="PS51462">
    <property type="entry name" value="NUDIX"/>
    <property type="match status" value="1"/>
</dbReference>
<organism evidence="5 6">
    <name type="scientific">Staphylococcus muscae</name>
    <dbReference type="NCBI Taxonomy" id="1294"/>
    <lineage>
        <taxon>Bacteria</taxon>
        <taxon>Bacillati</taxon>
        <taxon>Bacillota</taxon>
        <taxon>Bacilli</taxon>
        <taxon>Bacillales</taxon>
        <taxon>Staphylococcaceae</taxon>
        <taxon>Staphylococcus</taxon>
    </lineage>
</organism>
<gene>
    <name evidence="4" type="ORF">GCM10007183_18680</name>
    <name evidence="5" type="ORF">SAMEA4412661_01953</name>
</gene>
<comment type="cofactor">
    <cofactor evidence="1">
        <name>Mg(2+)</name>
        <dbReference type="ChEBI" id="CHEBI:18420"/>
    </cofactor>
</comment>
<evidence type="ECO:0000313" key="4">
    <source>
        <dbReference type="EMBL" id="GGA94783.1"/>
    </source>
</evidence>
<evidence type="ECO:0000259" key="3">
    <source>
        <dbReference type="PROSITE" id="PS51462"/>
    </source>
</evidence>
<accession>A0A240CAV3</accession>
<proteinExistence type="predicted"/>
<reference evidence="4" key="1">
    <citation type="journal article" date="2014" name="Int. J. Syst. Evol. Microbiol.">
        <title>Complete genome of a new Firmicutes species belonging to the dominant human colonic microbiota ('Ruminococcus bicirculans') reveals two chromosomes and a selective capacity to utilize plant glucans.</title>
        <authorList>
            <consortium name="NISC Comparative Sequencing Program"/>
            <person name="Wegmann U."/>
            <person name="Louis P."/>
            <person name="Goesmann A."/>
            <person name="Henrissat B."/>
            <person name="Duncan S.H."/>
            <person name="Flint H.J."/>
        </authorList>
    </citation>
    <scope>NUCLEOTIDE SEQUENCE</scope>
    <source>
        <strain evidence="4">CCM 4175</strain>
    </source>
</reference>
<protein>
    <submittedName>
        <fullName evidence="4">DNA mismatch repair protein MutT</fullName>
    </submittedName>
    <submittedName>
        <fullName evidence="5">Phosphohydrolase</fullName>
    </submittedName>
</protein>
<evidence type="ECO:0000256" key="2">
    <source>
        <dbReference type="ARBA" id="ARBA00022801"/>
    </source>
</evidence>
<dbReference type="PANTHER" id="PTHR43046">
    <property type="entry name" value="GDP-MANNOSE MANNOSYL HYDROLASE"/>
    <property type="match status" value="1"/>
</dbReference>
<reference evidence="4" key="4">
    <citation type="submission" date="2024-05" db="EMBL/GenBank/DDBJ databases">
        <authorList>
            <person name="Sun Q."/>
            <person name="Sedlacek I."/>
        </authorList>
    </citation>
    <scope>NUCLEOTIDE SEQUENCE</scope>
    <source>
        <strain evidence="4">CCM 4175</strain>
    </source>
</reference>
<reference evidence="5 6" key="2">
    <citation type="submission" date="2017-06" db="EMBL/GenBank/DDBJ databases">
        <authorList>
            <consortium name="Pathogen Informatics"/>
        </authorList>
    </citation>
    <scope>NUCLEOTIDE SEQUENCE [LARGE SCALE GENOMIC DNA]</scope>
    <source>
        <strain evidence="5 6">NCTC13833</strain>
    </source>
</reference>
<dbReference type="PANTHER" id="PTHR43046:SF14">
    <property type="entry name" value="MUTT_NUDIX FAMILY PROTEIN"/>
    <property type="match status" value="1"/>
</dbReference>
<evidence type="ECO:0000313" key="7">
    <source>
        <dbReference type="Proteomes" id="UP000652995"/>
    </source>
</evidence>
<dbReference type="OrthoDB" id="3532303at2"/>
<dbReference type="PRINTS" id="PR00502">
    <property type="entry name" value="NUDIXFAMILY"/>
</dbReference>
<name>A0A240CAV3_9STAP</name>
<keyword evidence="7" id="KW-1185">Reference proteome</keyword>
<sequence length="128" mass="14869">MIRCVCLVERKENCLRLVQVRNREKWYFPGGKIEQGESHKAALVRELKEELQLELTEDQLEYIGTVEGPAYPQEGQLTELNGFRSNKPIDWSTVQIDAEITNMGWVEMSDPVRIAPAVCRWIEKFESE</sequence>
<evidence type="ECO:0000256" key="1">
    <source>
        <dbReference type="ARBA" id="ARBA00001946"/>
    </source>
</evidence>
<dbReference type="RefSeq" id="WP_095117898.1">
    <property type="nucleotide sequence ID" value="NZ_BMCB01000013.1"/>
</dbReference>
<dbReference type="Gene3D" id="3.90.79.10">
    <property type="entry name" value="Nucleoside Triphosphate Pyrophosphohydrolase"/>
    <property type="match status" value="1"/>
</dbReference>
<reference evidence="7" key="3">
    <citation type="journal article" date="2019" name="Int. J. Syst. Evol. Microbiol.">
        <title>The Global Catalogue of Microorganisms (GCM) 10K type strain sequencing project: providing services to taxonomists for standard genome sequencing and annotation.</title>
        <authorList>
            <consortium name="The Broad Institute Genomics Platform"/>
            <consortium name="The Broad Institute Genome Sequencing Center for Infectious Disease"/>
            <person name="Wu L."/>
            <person name="Ma J."/>
        </authorList>
    </citation>
    <scope>NUCLEOTIDE SEQUENCE [LARGE SCALE GENOMIC DNA]</scope>
    <source>
        <strain evidence="7">CCM 4175</strain>
    </source>
</reference>
<keyword evidence="2 5" id="KW-0378">Hydrolase</keyword>
<evidence type="ECO:0000313" key="5">
    <source>
        <dbReference type="EMBL" id="SNW04363.1"/>
    </source>
</evidence>
<dbReference type="Proteomes" id="UP000652995">
    <property type="component" value="Unassembled WGS sequence"/>
</dbReference>
<dbReference type="InterPro" id="IPR015797">
    <property type="entry name" value="NUDIX_hydrolase-like_dom_sf"/>
</dbReference>
<dbReference type="AlphaFoldDB" id="A0A240CAV3"/>
<feature type="domain" description="Nudix hydrolase" evidence="3">
    <location>
        <begin position="1"/>
        <end position="128"/>
    </location>
</feature>
<dbReference type="GO" id="GO:0016787">
    <property type="term" value="F:hydrolase activity"/>
    <property type="evidence" value="ECO:0007669"/>
    <property type="project" value="UniProtKB-KW"/>
</dbReference>
<evidence type="ECO:0000313" key="6">
    <source>
        <dbReference type="Proteomes" id="UP000243706"/>
    </source>
</evidence>